<evidence type="ECO:0008006" key="3">
    <source>
        <dbReference type="Google" id="ProtNLM"/>
    </source>
</evidence>
<dbReference type="FunFam" id="3.30.1140.40:FF:000003">
    <property type="entry name" value="tctex1 domain-containing protein 2"/>
    <property type="match status" value="1"/>
</dbReference>
<dbReference type="AlphaFoldDB" id="A0A6U5BWA1"/>
<dbReference type="EMBL" id="HBFK01039545">
    <property type="protein sequence ID" value="CAD8757495.1"/>
    <property type="molecule type" value="Transcribed_RNA"/>
</dbReference>
<gene>
    <name evidence="2" type="ORF">HAND1043_LOCUS24009</name>
</gene>
<dbReference type="InterPro" id="IPR005334">
    <property type="entry name" value="Tctex-1-like"/>
</dbReference>
<dbReference type="GO" id="GO:0045505">
    <property type="term" value="F:dynein intermediate chain binding"/>
    <property type="evidence" value="ECO:0007669"/>
    <property type="project" value="TreeGrafter"/>
</dbReference>
<dbReference type="CDD" id="cd21459">
    <property type="entry name" value="DLC-like_TCTEX1D2"/>
    <property type="match status" value="1"/>
</dbReference>
<dbReference type="InterPro" id="IPR038586">
    <property type="entry name" value="Tctex-1-like_sf"/>
</dbReference>
<dbReference type="Gene3D" id="3.30.1140.40">
    <property type="entry name" value="Tctex-1"/>
    <property type="match status" value="1"/>
</dbReference>
<dbReference type="Pfam" id="PF03645">
    <property type="entry name" value="Tctex-1"/>
    <property type="match status" value="1"/>
</dbReference>
<sequence length="119" mass="13828">MAEKTYQIKPHFRKKFKPLEVKQIIEEVLTEKLQGEKYHVDKAARAAKEITDSVKTKLKERDWDRYKYVVQCVIGEQRGEGVKMGSRCYWDQDTDNSASATFSNDSLFCACVAFGVYLY</sequence>
<organism evidence="2">
    <name type="scientific">Hemiselmis andersenii</name>
    <name type="common">Cryptophyte alga</name>
    <dbReference type="NCBI Taxonomy" id="464988"/>
    <lineage>
        <taxon>Eukaryota</taxon>
        <taxon>Cryptophyceae</taxon>
        <taxon>Cryptomonadales</taxon>
        <taxon>Hemiselmidaceae</taxon>
        <taxon>Hemiselmis</taxon>
    </lineage>
</organism>
<accession>A0A6U5BWA1</accession>
<comment type="similarity">
    <text evidence="1">Belongs to the dynein light chain Tctex-type family.</text>
</comment>
<dbReference type="GO" id="GO:0005868">
    <property type="term" value="C:cytoplasmic dynein complex"/>
    <property type="evidence" value="ECO:0007669"/>
    <property type="project" value="TreeGrafter"/>
</dbReference>
<evidence type="ECO:0000313" key="2">
    <source>
        <dbReference type="EMBL" id="CAD8757495.1"/>
    </source>
</evidence>
<evidence type="ECO:0000256" key="1">
    <source>
        <dbReference type="ARBA" id="ARBA00005361"/>
    </source>
</evidence>
<dbReference type="PANTHER" id="PTHR21255">
    <property type="entry name" value="T-COMPLEX-ASSOCIATED-TESTIS-EXPRESSED 1/ DYNEIN LIGHT CHAIN"/>
    <property type="match status" value="1"/>
</dbReference>
<dbReference type="GO" id="GO:0007018">
    <property type="term" value="P:microtubule-based movement"/>
    <property type="evidence" value="ECO:0007669"/>
    <property type="project" value="TreeGrafter"/>
</dbReference>
<dbReference type="PANTHER" id="PTHR21255:SF7">
    <property type="entry name" value="DYNEIN LIGHT CHAIN TCTEX-TYPE PROTEIN 2B"/>
    <property type="match status" value="1"/>
</dbReference>
<dbReference type="GO" id="GO:0005737">
    <property type="term" value="C:cytoplasm"/>
    <property type="evidence" value="ECO:0007669"/>
    <property type="project" value="TreeGrafter"/>
</dbReference>
<name>A0A6U5BWA1_HEMAN</name>
<proteinExistence type="inferred from homology"/>
<protein>
    <recommendedName>
        <fullName evidence="3">Dynein light chain</fullName>
    </recommendedName>
</protein>
<reference evidence="2" key="1">
    <citation type="submission" date="2021-01" db="EMBL/GenBank/DDBJ databases">
        <authorList>
            <person name="Corre E."/>
            <person name="Pelletier E."/>
            <person name="Niang G."/>
            <person name="Scheremetjew M."/>
            <person name="Finn R."/>
            <person name="Kale V."/>
            <person name="Holt S."/>
            <person name="Cochrane G."/>
            <person name="Meng A."/>
            <person name="Brown T."/>
            <person name="Cohen L."/>
        </authorList>
    </citation>
    <scope>NUCLEOTIDE SEQUENCE</scope>
    <source>
        <strain evidence="2">CCMP441</strain>
    </source>
</reference>